<dbReference type="PANTHER" id="PTHR30222:SF17">
    <property type="entry name" value="SPERMIDINE_PUTRESCINE-BINDING PERIPLASMIC PROTEIN"/>
    <property type="match status" value="1"/>
</dbReference>
<reference evidence="5 6" key="1">
    <citation type="submission" date="2018-06" db="EMBL/GenBank/DDBJ databases">
        <title>Phytoactinopolyspora halophila sp. nov., a novel halophilic actinomycete isolated from a saline soil in China.</title>
        <authorList>
            <person name="Tang S.-K."/>
        </authorList>
    </citation>
    <scope>NUCLEOTIDE SEQUENCE [LARGE SCALE GENOMIC DNA]</scope>
    <source>
        <strain evidence="5 6">YIM 96934</strain>
    </source>
</reference>
<evidence type="ECO:0000313" key="6">
    <source>
        <dbReference type="Proteomes" id="UP000250462"/>
    </source>
</evidence>
<evidence type="ECO:0000256" key="2">
    <source>
        <dbReference type="ARBA" id="ARBA00022448"/>
    </source>
</evidence>
<dbReference type="InterPro" id="IPR001188">
    <property type="entry name" value="Sperm_putr-bd"/>
</dbReference>
<proteinExistence type="predicted"/>
<dbReference type="Pfam" id="PF13416">
    <property type="entry name" value="SBP_bac_8"/>
    <property type="match status" value="1"/>
</dbReference>
<dbReference type="GO" id="GO:0015846">
    <property type="term" value="P:polyamine transport"/>
    <property type="evidence" value="ECO:0007669"/>
    <property type="project" value="InterPro"/>
</dbReference>
<dbReference type="RefSeq" id="WP_112258006.1">
    <property type="nucleotide sequence ID" value="NZ_QMIG01000006.1"/>
</dbReference>
<name>A0A329QT34_9ACTN</name>
<dbReference type="InterPro" id="IPR006059">
    <property type="entry name" value="SBP"/>
</dbReference>
<dbReference type="Gene3D" id="3.40.190.10">
    <property type="entry name" value="Periplasmic binding protein-like II"/>
    <property type="match status" value="2"/>
</dbReference>
<keyword evidence="4" id="KW-0574">Periplasm</keyword>
<evidence type="ECO:0000256" key="4">
    <source>
        <dbReference type="ARBA" id="ARBA00022764"/>
    </source>
</evidence>
<keyword evidence="3" id="KW-0732">Signal</keyword>
<evidence type="ECO:0008006" key="7">
    <source>
        <dbReference type="Google" id="ProtNLM"/>
    </source>
</evidence>
<evidence type="ECO:0000256" key="3">
    <source>
        <dbReference type="ARBA" id="ARBA00022729"/>
    </source>
</evidence>
<keyword evidence="6" id="KW-1185">Reference proteome</keyword>
<comment type="subcellular location">
    <subcellularLocation>
        <location evidence="1">Periplasm</location>
    </subcellularLocation>
</comment>
<evidence type="ECO:0000256" key="1">
    <source>
        <dbReference type="ARBA" id="ARBA00004418"/>
    </source>
</evidence>
<dbReference type="AlphaFoldDB" id="A0A329QT34"/>
<comment type="caution">
    <text evidence="5">The sequence shown here is derived from an EMBL/GenBank/DDBJ whole genome shotgun (WGS) entry which is preliminary data.</text>
</comment>
<evidence type="ECO:0000313" key="5">
    <source>
        <dbReference type="EMBL" id="RAW15403.1"/>
    </source>
</evidence>
<accession>A0A329QT34</accession>
<dbReference type="Proteomes" id="UP000250462">
    <property type="component" value="Unassembled WGS sequence"/>
</dbReference>
<organism evidence="5 6">
    <name type="scientific">Phytoactinopolyspora halophila</name>
    <dbReference type="NCBI Taxonomy" id="1981511"/>
    <lineage>
        <taxon>Bacteria</taxon>
        <taxon>Bacillati</taxon>
        <taxon>Actinomycetota</taxon>
        <taxon>Actinomycetes</taxon>
        <taxon>Jiangellales</taxon>
        <taxon>Jiangellaceae</taxon>
        <taxon>Phytoactinopolyspora</taxon>
    </lineage>
</organism>
<protein>
    <recommendedName>
        <fullName evidence="7">Spermidine/putrescine ABC transporter substrate-binding protein</fullName>
    </recommendedName>
</protein>
<keyword evidence="2" id="KW-0813">Transport</keyword>
<gene>
    <name evidence="5" type="ORF">DPM12_09130</name>
</gene>
<dbReference type="GO" id="GO:0042597">
    <property type="term" value="C:periplasmic space"/>
    <property type="evidence" value="ECO:0007669"/>
    <property type="project" value="UniProtKB-SubCell"/>
</dbReference>
<dbReference type="OrthoDB" id="9769319at2"/>
<dbReference type="GO" id="GO:0019808">
    <property type="term" value="F:polyamine binding"/>
    <property type="evidence" value="ECO:0007669"/>
    <property type="project" value="InterPro"/>
</dbReference>
<dbReference type="PRINTS" id="PR00909">
    <property type="entry name" value="SPERMDNBNDNG"/>
</dbReference>
<dbReference type="EMBL" id="QMIG01000006">
    <property type="protein sequence ID" value="RAW15403.1"/>
    <property type="molecule type" value="Genomic_DNA"/>
</dbReference>
<dbReference type="SUPFAM" id="SSF53850">
    <property type="entry name" value="Periplasmic binding protein-like II"/>
    <property type="match status" value="1"/>
</dbReference>
<sequence length="384" mass="42093">MGAEFKRETRTVYDGMIGQPLTRRTALAATGAGLASLLLGCNDDTEDLSDNEVGGELNLYTWEGYDAPDATAEWRKENGVTVKANYIGIQDDVQARIASPAGEGIDVSSVNQAYINYYKELGILSPITPEEVPALDNLYPQFDQAPYKNEDGTFNCVPWSWGVLGLIYAPDRMDEPDSWEALFDPTLTGRVTMLDDPQQNILLASIILGYDPDALTHDELEHVKEWLIELLGQVRTFASAVGDYINLLASGEVDAVYLGWSASDLFIQEQNERCKTVIPKEGGLGFNDAMFIPPNADNRSTALEWCQMLSEGRAAAQAFDSFAGGVSVPSLVDSLAPETREILPYDDLDSLFDNVVFPTGLPRSESDYVTFDEALAAWDEVKAA</sequence>
<dbReference type="PANTHER" id="PTHR30222">
    <property type="entry name" value="SPERMIDINE/PUTRESCINE-BINDING PERIPLASMIC PROTEIN"/>
    <property type="match status" value="1"/>
</dbReference>